<gene>
    <name evidence="1" type="ORF">OSR52_08475</name>
</gene>
<evidence type="ECO:0000313" key="1">
    <source>
        <dbReference type="EMBL" id="MDG3585905.1"/>
    </source>
</evidence>
<name>A0ABT6FRM3_9FLAO</name>
<evidence type="ECO:0000313" key="2">
    <source>
        <dbReference type="Proteomes" id="UP001153642"/>
    </source>
</evidence>
<accession>A0ABT6FRM3</accession>
<keyword evidence="2" id="KW-1185">Reference proteome</keyword>
<organism evidence="1 2">
    <name type="scientific">Galbibacter pacificus</name>
    <dbReference type="NCBI Taxonomy" id="2996052"/>
    <lineage>
        <taxon>Bacteria</taxon>
        <taxon>Pseudomonadati</taxon>
        <taxon>Bacteroidota</taxon>
        <taxon>Flavobacteriia</taxon>
        <taxon>Flavobacteriales</taxon>
        <taxon>Flavobacteriaceae</taxon>
        <taxon>Galbibacter</taxon>
    </lineage>
</organism>
<protein>
    <submittedName>
        <fullName evidence="1">Uncharacterized protein</fullName>
    </submittedName>
</protein>
<reference evidence="1" key="1">
    <citation type="submission" date="2022-11" db="EMBL/GenBank/DDBJ databases">
        <title>High-quality draft genome sequence of Galbibacter sp. strain CMA-7.</title>
        <authorList>
            <person name="Wei L."/>
            <person name="Dong C."/>
            <person name="Shao Z."/>
        </authorList>
    </citation>
    <scope>NUCLEOTIDE SEQUENCE</scope>
    <source>
        <strain evidence="1">CMA-7</strain>
    </source>
</reference>
<sequence>MYILYHLKKKVSHNYQKYIAPEFMYGVMGEPNEGFPETRPEKAFL</sequence>
<dbReference type="Proteomes" id="UP001153642">
    <property type="component" value="Unassembled WGS sequence"/>
</dbReference>
<comment type="caution">
    <text evidence="1">The sequence shown here is derived from an EMBL/GenBank/DDBJ whole genome shotgun (WGS) entry which is preliminary data.</text>
</comment>
<dbReference type="RefSeq" id="WP_277900179.1">
    <property type="nucleotide sequence ID" value="NZ_JAPMUA010000003.1"/>
</dbReference>
<dbReference type="EMBL" id="JAPMUA010000003">
    <property type="protein sequence ID" value="MDG3585905.1"/>
    <property type="molecule type" value="Genomic_DNA"/>
</dbReference>
<proteinExistence type="predicted"/>